<sequence>MYHNIPYSFYPSYYSPTDGYAQALAEERAARDQYVNALQQQQEARDRAARARLARQAYHSPYNSYLSSSDDDGDFVTGSSSRMPFSDPYYEPGLRSSGGFGAYGMSPQQQRRALFEDQRRKELLELQKARERERVMELVEEERRKQLMEEELRRRIREEERQRRVREEEELRRKILEEERANVEQERLRQRRLSELEQLYHLPLVPNPPNSPSDVLGPCLLPIVTPLPRRSLHQLGSGTPEPRSPSTESERAASPKPEPRSYTPEQVSAALKIQNFYRSHFPRFKSLKTLSSLQSHFDALRSSFTLPTQVDFKLDASISNDNILTVPTHSLPLSSLASLDVEELPTIPSLAYTPTNTPLHQYYEELNRLLTKLDAIESQGDRLIRDRRRELGKDSRARSGKGR</sequence>
<feature type="region of interest" description="Disordered" evidence="2">
    <location>
        <begin position="230"/>
        <end position="265"/>
    </location>
</feature>
<comment type="caution">
    <text evidence="3">The sequence shown here is derived from an EMBL/GenBank/DDBJ whole genome shotgun (WGS) entry which is preliminary data.</text>
</comment>
<evidence type="ECO:0000313" key="4">
    <source>
        <dbReference type="Proteomes" id="UP001385951"/>
    </source>
</evidence>
<evidence type="ECO:0000256" key="1">
    <source>
        <dbReference type="SAM" id="Coils"/>
    </source>
</evidence>
<evidence type="ECO:0000256" key="2">
    <source>
        <dbReference type="SAM" id="MobiDB-lite"/>
    </source>
</evidence>
<evidence type="ECO:0008006" key="5">
    <source>
        <dbReference type="Google" id="ProtNLM"/>
    </source>
</evidence>
<dbReference type="Proteomes" id="UP001385951">
    <property type="component" value="Unassembled WGS sequence"/>
</dbReference>
<dbReference type="SUPFAM" id="SSF63491">
    <property type="entry name" value="BAG domain"/>
    <property type="match status" value="1"/>
</dbReference>
<feature type="compositionally biased region" description="Basic and acidic residues" evidence="2">
    <location>
        <begin position="248"/>
        <end position="259"/>
    </location>
</feature>
<keyword evidence="4" id="KW-1185">Reference proteome</keyword>
<organism evidence="3 4">
    <name type="scientific">Cerrena zonata</name>
    <dbReference type="NCBI Taxonomy" id="2478898"/>
    <lineage>
        <taxon>Eukaryota</taxon>
        <taxon>Fungi</taxon>
        <taxon>Dikarya</taxon>
        <taxon>Basidiomycota</taxon>
        <taxon>Agaricomycotina</taxon>
        <taxon>Agaricomycetes</taxon>
        <taxon>Polyporales</taxon>
        <taxon>Cerrenaceae</taxon>
        <taxon>Cerrena</taxon>
    </lineage>
</organism>
<protein>
    <recommendedName>
        <fullName evidence="5">BAG domain-containing protein</fullName>
    </recommendedName>
</protein>
<evidence type="ECO:0000313" key="3">
    <source>
        <dbReference type="EMBL" id="KAK7688644.1"/>
    </source>
</evidence>
<reference evidence="3 4" key="1">
    <citation type="submission" date="2022-09" db="EMBL/GenBank/DDBJ databases">
        <authorList>
            <person name="Palmer J.M."/>
        </authorList>
    </citation>
    <scope>NUCLEOTIDE SEQUENCE [LARGE SCALE GENOMIC DNA]</scope>
    <source>
        <strain evidence="3 4">DSM 7382</strain>
    </source>
</reference>
<gene>
    <name evidence="3" type="ORF">QCA50_008182</name>
</gene>
<dbReference type="PROSITE" id="PS50096">
    <property type="entry name" value="IQ"/>
    <property type="match status" value="1"/>
</dbReference>
<feature type="coiled-coil region" evidence="1">
    <location>
        <begin position="112"/>
        <end position="196"/>
    </location>
</feature>
<accession>A0AAW0GFA3</accession>
<keyword evidence="1" id="KW-0175">Coiled coil</keyword>
<dbReference type="EMBL" id="JASBNA010000010">
    <property type="protein sequence ID" value="KAK7688644.1"/>
    <property type="molecule type" value="Genomic_DNA"/>
</dbReference>
<feature type="coiled-coil region" evidence="1">
    <location>
        <begin position="24"/>
        <end position="51"/>
    </location>
</feature>
<proteinExistence type="predicted"/>
<dbReference type="AlphaFoldDB" id="A0AAW0GFA3"/>
<name>A0AAW0GFA3_9APHY</name>